<comment type="caution">
    <text evidence="2">The sequence shown here is derived from an EMBL/GenBank/DDBJ whole genome shotgun (WGS) entry which is preliminary data.</text>
</comment>
<feature type="region of interest" description="Disordered" evidence="1">
    <location>
        <begin position="1"/>
        <end position="64"/>
    </location>
</feature>
<protein>
    <submittedName>
        <fullName evidence="2">Uncharacterized protein</fullName>
    </submittedName>
</protein>
<dbReference type="AlphaFoldDB" id="A0A4Z2FC62"/>
<keyword evidence="3" id="KW-1185">Reference proteome</keyword>
<accession>A0A4Z2FC62</accession>
<evidence type="ECO:0000313" key="3">
    <source>
        <dbReference type="Proteomes" id="UP000314294"/>
    </source>
</evidence>
<proteinExistence type="predicted"/>
<dbReference type="Proteomes" id="UP000314294">
    <property type="component" value="Unassembled WGS sequence"/>
</dbReference>
<evidence type="ECO:0000313" key="2">
    <source>
        <dbReference type="EMBL" id="TNN38521.1"/>
    </source>
</evidence>
<reference evidence="2 3" key="1">
    <citation type="submission" date="2019-03" db="EMBL/GenBank/DDBJ databases">
        <title>First draft genome of Liparis tanakae, snailfish: a comprehensive survey of snailfish specific genes.</title>
        <authorList>
            <person name="Kim W."/>
            <person name="Song I."/>
            <person name="Jeong J.-H."/>
            <person name="Kim D."/>
            <person name="Kim S."/>
            <person name="Ryu S."/>
            <person name="Song J.Y."/>
            <person name="Lee S.K."/>
        </authorList>
    </citation>
    <scope>NUCLEOTIDE SEQUENCE [LARGE SCALE GENOMIC DNA]</scope>
    <source>
        <tissue evidence="2">Muscle</tissue>
    </source>
</reference>
<feature type="compositionally biased region" description="Basic residues" evidence="1">
    <location>
        <begin position="1"/>
        <end position="11"/>
    </location>
</feature>
<organism evidence="2 3">
    <name type="scientific">Liparis tanakae</name>
    <name type="common">Tanaka's snailfish</name>
    <dbReference type="NCBI Taxonomy" id="230148"/>
    <lineage>
        <taxon>Eukaryota</taxon>
        <taxon>Metazoa</taxon>
        <taxon>Chordata</taxon>
        <taxon>Craniata</taxon>
        <taxon>Vertebrata</taxon>
        <taxon>Euteleostomi</taxon>
        <taxon>Actinopterygii</taxon>
        <taxon>Neopterygii</taxon>
        <taxon>Teleostei</taxon>
        <taxon>Neoteleostei</taxon>
        <taxon>Acanthomorphata</taxon>
        <taxon>Eupercaria</taxon>
        <taxon>Perciformes</taxon>
        <taxon>Cottioidei</taxon>
        <taxon>Cottales</taxon>
        <taxon>Liparidae</taxon>
        <taxon>Liparis</taxon>
    </lineage>
</organism>
<sequence>MDDRRRPRGQRSRPPLASEGEGGRGRGATAQPSRLAERAPQGRGADRPAVASGFPAGDGSLSAE</sequence>
<gene>
    <name evidence="2" type="ORF">EYF80_051302</name>
</gene>
<dbReference type="EMBL" id="SRLO01001365">
    <property type="protein sequence ID" value="TNN38521.1"/>
    <property type="molecule type" value="Genomic_DNA"/>
</dbReference>
<evidence type="ECO:0000256" key="1">
    <source>
        <dbReference type="SAM" id="MobiDB-lite"/>
    </source>
</evidence>
<name>A0A4Z2FC62_9TELE</name>